<name>A0A8H4N789_9PEZI</name>
<comment type="caution">
    <text evidence="5">The sequence shown here is derived from an EMBL/GenBank/DDBJ whole genome shotgun (WGS) entry which is preliminary data.</text>
</comment>
<evidence type="ECO:0000256" key="1">
    <source>
        <dbReference type="ARBA" id="ARBA00022669"/>
    </source>
</evidence>
<feature type="compositionally biased region" description="Low complexity" evidence="3">
    <location>
        <begin position="301"/>
        <end position="336"/>
    </location>
</feature>
<keyword evidence="6" id="KW-1185">Reference proteome</keyword>
<dbReference type="Proteomes" id="UP000572817">
    <property type="component" value="Unassembled WGS sequence"/>
</dbReference>
<dbReference type="OrthoDB" id="5985073at2759"/>
<keyword evidence="1 2" id="KW-0147">Chitin-binding</keyword>
<dbReference type="Gene3D" id="3.30.60.10">
    <property type="entry name" value="Endochitinase-like"/>
    <property type="match status" value="1"/>
</dbReference>
<keyword evidence="5" id="KW-0378">Hydrolase</keyword>
<feature type="domain" description="Chitin-binding type-1" evidence="4">
    <location>
        <begin position="342"/>
        <end position="389"/>
    </location>
</feature>
<organism evidence="5 6">
    <name type="scientific">Botryosphaeria dothidea</name>
    <dbReference type="NCBI Taxonomy" id="55169"/>
    <lineage>
        <taxon>Eukaryota</taxon>
        <taxon>Fungi</taxon>
        <taxon>Dikarya</taxon>
        <taxon>Ascomycota</taxon>
        <taxon>Pezizomycotina</taxon>
        <taxon>Dothideomycetes</taxon>
        <taxon>Dothideomycetes incertae sedis</taxon>
        <taxon>Botryosphaeriales</taxon>
        <taxon>Botryosphaeriaceae</taxon>
        <taxon>Botryosphaeria</taxon>
    </lineage>
</organism>
<dbReference type="InterPro" id="IPR001002">
    <property type="entry name" value="Chitin-bd_1"/>
</dbReference>
<feature type="compositionally biased region" description="Low complexity" evidence="3">
    <location>
        <begin position="108"/>
        <end position="139"/>
    </location>
</feature>
<dbReference type="GO" id="GO:0008233">
    <property type="term" value="F:peptidase activity"/>
    <property type="evidence" value="ECO:0007669"/>
    <property type="project" value="UniProtKB-KW"/>
</dbReference>
<evidence type="ECO:0000313" key="5">
    <source>
        <dbReference type="EMBL" id="KAF4305292.1"/>
    </source>
</evidence>
<feature type="compositionally biased region" description="Polar residues" evidence="3">
    <location>
        <begin position="290"/>
        <end position="300"/>
    </location>
</feature>
<comment type="caution">
    <text evidence="2">Lacks conserved residue(s) required for the propagation of feature annotation.</text>
</comment>
<dbReference type="GO" id="GO:0008061">
    <property type="term" value="F:chitin binding"/>
    <property type="evidence" value="ECO:0007669"/>
    <property type="project" value="UniProtKB-UniRule"/>
</dbReference>
<feature type="region of interest" description="Disordered" evidence="3">
    <location>
        <begin position="108"/>
        <end position="142"/>
    </location>
</feature>
<reference evidence="5" key="1">
    <citation type="submission" date="2020-04" db="EMBL/GenBank/DDBJ databases">
        <title>Genome Assembly and Annotation of Botryosphaeria dothidea sdau 11-99, a Latent Pathogen of Apple Fruit Ring Rot in China.</title>
        <authorList>
            <person name="Yu C."/>
            <person name="Diao Y."/>
            <person name="Lu Q."/>
            <person name="Zhao J."/>
            <person name="Cui S."/>
            <person name="Peng C."/>
            <person name="He B."/>
            <person name="Liu H."/>
        </authorList>
    </citation>
    <scope>NUCLEOTIDE SEQUENCE [LARGE SCALE GENOMIC DNA]</scope>
    <source>
        <strain evidence="5">Sdau11-99</strain>
    </source>
</reference>
<evidence type="ECO:0000256" key="2">
    <source>
        <dbReference type="PROSITE-ProRule" id="PRU00261"/>
    </source>
</evidence>
<dbReference type="CDD" id="cd00035">
    <property type="entry name" value="ChtBD1"/>
    <property type="match status" value="1"/>
</dbReference>
<accession>A0A8H4N789</accession>
<feature type="disulfide bond" evidence="2">
    <location>
        <begin position="362"/>
        <end position="376"/>
    </location>
</feature>
<dbReference type="Pfam" id="PF00187">
    <property type="entry name" value="Chitin_bind_1"/>
    <property type="match status" value="1"/>
</dbReference>
<dbReference type="PROSITE" id="PS50941">
    <property type="entry name" value="CHIT_BIND_I_2"/>
    <property type="match status" value="1"/>
</dbReference>
<evidence type="ECO:0000259" key="4">
    <source>
        <dbReference type="PROSITE" id="PS50941"/>
    </source>
</evidence>
<sequence>MPDSSSESAISLTNTLDPRTETALTSDLLTSTYTFPWWWTISDYYYPITTSVATTDAISTISSTSTFIPPSSETAPKSTSQISTDTLPWRWTTSDYYYSSTTSVTATKDGSTVGSTSESISVSEITPTPTEPTSIPSSEGNTITDSILPSTTTVVNTELSTSTDTWSIYMSLGDALTAWESKSLIATSQDTDTSMWSSPVIASESDISVVSSSFLSTSSYPSTGSEISSTTEFISTEVSPTTGVSSTSEVSSNTEVSSTTEASSTTEVSSSTEASSTFFVVPSTAESSSISEVPSTTFDASSTPSEVSSTPPSFTTLTSSSTSSSSSPSTALSPTVSSTYPPAACGTNAGGNRCTAANSGPCCSQFGYCGDGIEYCGSGCQPLFGYCPPPVYANKLVNCAQICASTQTCRTGSLVGFNCYLKYTVSRISSSGANAMVMLAADHVSSQSAEPTPTSSAAPTSGAATTGPVNDGLACGTGGSPTLRIPSPSATALISAELFSNQDDEVRNVSLPFQMTLYGTSASTVYVSTNGILSFEPAPAWDTTILLTTKLPSIAVAPYWTDLSIPFQEFTRGVWYAFDTSTNTFLVEWIIEKAGNMDEMYHFQLEYRGATPGVVVFRYFVVGENGKGAGIGMQGAETVAQFSFDQRVICPLETVTCNTNTNACTNGTISG</sequence>
<dbReference type="SMART" id="SM00270">
    <property type="entry name" value="ChtBD1"/>
    <property type="match status" value="1"/>
</dbReference>
<dbReference type="EMBL" id="WWBZ02000040">
    <property type="protein sequence ID" value="KAF4305292.1"/>
    <property type="molecule type" value="Genomic_DNA"/>
</dbReference>
<dbReference type="GO" id="GO:0006508">
    <property type="term" value="P:proteolysis"/>
    <property type="evidence" value="ECO:0007669"/>
    <property type="project" value="UniProtKB-KW"/>
</dbReference>
<gene>
    <name evidence="5" type="ORF">GTA08_BOTSDO06573</name>
</gene>
<protein>
    <submittedName>
        <fullName evidence="5">Subtilase family serine protease protein</fullName>
    </submittedName>
</protein>
<proteinExistence type="predicted"/>
<evidence type="ECO:0000256" key="3">
    <source>
        <dbReference type="SAM" id="MobiDB-lite"/>
    </source>
</evidence>
<keyword evidence="5" id="KW-0645">Protease</keyword>
<dbReference type="AlphaFoldDB" id="A0A8H4N789"/>
<evidence type="ECO:0000313" key="6">
    <source>
        <dbReference type="Proteomes" id="UP000572817"/>
    </source>
</evidence>
<dbReference type="SUPFAM" id="SSF57016">
    <property type="entry name" value="Plant lectins/antimicrobial peptides"/>
    <property type="match status" value="1"/>
</dbReference>
<feature type="region of interest" description="Disordered" evidence="3">
    <location>
        <begin position="290"/>
        <end position="336"/>
    </location>
</feature>
<keyword evidence="2" id="KW-1015">Disulfide bond</keyword>
<feature type="region of interest" description="Disordered" evidence="3">
    <location>
        <begin position="236"/>
        <end position="271"/>
    </location>
</feature>
<dbReference type="InterPro" id="IPR036861">
    <property type="entry name" value="Endochitinase-like_sf"/>
</dbReference>